<evidence type="ECO:0000256" key="4">
    <source>
        <dbReference type="ARBA" id="ARBA00022741"/>
    </source>
</evidence>
<evidence type="ECO:0000256" key="1">
    <source>
        <dbReference type="ARBA" id="ARBA00022490"/>
    </source>
</evidence>
<dbReference type="GO" id="GO:0005737">
    <property type="term" value="C:cytoplasm"/>
    <property type="evidence" value="ECO:0007669"/>
    <property type="project" value="UniProtKB-SubCell"/>
</dbReference>
<gene>
    <name evidence="8" type="primary">mobA</name>
    <name evidence="10" type="ORF">GEMMAAP_12055</name>
</gene>
<accession>A0A143BJU0</accession>
<dbReference type="Proteomes" id="UP000076404">
    <property type="component" value="Chromosome"/>
</dbReference>
<dbReference type="PANTHER" id="PTHR19136:SF81">
    <property type="entry name" value="MOLYBDENUM COFACTOR GUANYLYLTRANSFERASE"/>
    <property type="match status" value="1"/>
</dbReference>
<keyword evidence="3 8" id="KW-0479">Metal-binding</keyword>
<comment type="cofactor">
    <cofactor evidence="8">
        <name>Mg(2+)</name>
        <dbReference type="ChEBI" id="CHEBI:18420"/>
    </cofactor>
</comment>
<keyword evidence="1 8" id="KW-0963">Cytoplasm</keyword>
<evidence type="ECO:0000256" key="5">
    <source>
        <dbReference type="ARBA" id="ARBA00022842"/>
    </source>
</evidence>
<dbReference type="HAMAP" id="MF_00316">
    <property type="entry name" value="MobA"/>
    <property type="match status" value="1"/>
</dbReference>
<keyword evidence="5 8" id="KW-0460">Magnesium</keyword>
<dbReference type="RefSeq" id="WP_053334084.1">
    <property type="nucleotide sequence ID" value="NZ_CP011454.1"/>
</dbReference>
<reference evidence="10 11" key="1">
    <citation type="journal article" date="2014" name="Proc. Natl. Acad. Sci. U.S.A.">
        <title>Functional type 2 photosynthetic reaction centers found in the rare bacterial phylum Gemmatimonadetes.</title>
        <authorList>
            <person name="Zeng Y."/>
            <person name="Feng F."/>
            <person name="Medova H."/>
            <person name="Dean J."/>
            <person name="Koblizek M."/>
        </authorList>
    </citation>
    <scope>NUCLEOTIDE SEQUENCE [LARGE SCALE GENOMIC DNA]</scope>
    <source>
        <strain evidence="10 11">AP64</strain>
    </source>
</reference>
<dbReference type="AlphaFoldDB" id="A0A143BJU0"/>
<reference evidence="10 11" key="2">
    <citation type="journal article" date="2016" name="Environ. Microbiol. Rep.">
        <title>Metagenomic evidence for the presence of phototrophic Gemmatimonadetes bacteria in diverse environments.</title>
        <authorList>
            <person name="Zeng Y."/>
            <person name="Baumbach J."/>
            <person name="Barbosa E.G."/>
            <person name="Azevedo V."/>
            <person name="Zhang C."/>
            <person name="Koblizek M."/>
        </authorList>
    </citation>
    <scope>NUCLEOTIDE SEQUENCE [LARGE SCALE GENOMIC DNA]</scope>
    <source>
        <strain evidence="10 11">AP64</strain>
    </source>
</reference>
<dbReference type="OrthoDB" id="9788394at2"/>
<keyword evidence="11" id="KW-1185">Reference proteome</keyword>
<dbReference type="GO" id="GO:0005525">
    <property type="term" value="F:GTP binding"/>
    <property type="evidence" value="ECO:0007669"/>
    <property type="project" value="UniProtKB-UniRule"/>
</dbReference>
<evidence type="ECO:0000256" key="6">
    <source>
        <dbReference type="ARBA" id="ARBA00023134"/>
    </source>
</evidence>
<keyword evidence="7 8" id="KW-0501">Molybdenum cofactor biosynthesis</keyword>
<dbReference type="InterPro" id="IPR025877">
    <property type="entry name" value="MobA-like_NTP_Trfase"/>
</dbReference>
<dbReference type="EMBL" id="CP011454">
    <property type="protein sequence ID" value="AMW05337.1"/>
    <property type="molecule type" value="Genomic_DNA"/>
</dbReference>
<evidence type="ECO:0000256" key="3">
    <source>
        <dbReference type="ARBA" id="ARBA00022723"/>
    </source>
</evidence>
<feature type="domain" description="MobA-like NTP transferase" evidence="9">
    <location>
        <begin position="9"/>
        <end position="155"/>
    </location>
</feature>
<comment type="caution">
    <text evidence="8">Lacks conserved residue(s) required for the propagation of feature annotation.</text>
</comment>
<feature type="binding site" evidence="8">
    <location>
        <position position="71"/>
    </location>
    <ligand>
        <name>GTP</name>
        <dbReference type="ChEBI" id="CHEBI:37565"/>
    </ligand>
</feature>
<protein>
    <recommendedName>
        <fullName evidence="8">Probable molybdenum cofactor guanylyltransferase</fullName>
        <shortName evidence="8">MoCo guanylyltransferase</shortName>
        <ecNumber evidence="8">2.7.7.77</ecNumber>
    </recommendedName>
    <alternativeName>
        <fullName evidence="8">GTP:molybdopterin guanylyltransferase</fullName>
    </alternativeName>
    <alternativeName>
        <fullName evidence="8">Mo-MPT guanylyltransferase</fullName>
    </alternativeName>
    <alternativeName>
        <fullName evidence="8">Molybdopterin guanylyltransferase</fullName>
    </alternativeName>
    <alternativeName>
        <fullName evidence="8">Molybdopterin-guanine dinucleotide synthase</fullName>
        <shortName evidence="8">MGD synthase</shortName>
    </alternativeName>
</protein>
<dbReference type="PANTHER" id="PTHR19136">
    <property type="entry name" value="MOLYBDENUM COFACTOR GUANYLYLTRANSFERASE"/>
    <property type="match status" value="1"/>
</dbReference>
<dbReference type="STRING" id="1379270.GEMMAAP_12055"/>
<dbReference type="CDD" id="cd02503">
    <property type="entry name" value="MobA"/>
    <property type="match status" value="1"/>
</dbReference>
<comment type="function">
    <text evidence="8">Transfers a GMP moiety from GTP to Mo-molybdopterin (Mo-MPT) cofactor (Moco or molybdenum cofactor) to form Mo-molybdopterin guanine dinucleotide (Mo-MGD) cofactor.</text>
</comment>
<dbReference type="GO" id="GO:0061603">
    <property type="term" value="F:molybdenum cofactor guanylyltransferase activity"/>
    <property type="evidence" value="ECO:0007669"/>
    <property type="project" value="UniProtKB-EC"/>
</dbReference>
<evidence type="ECO:0000256" key="8">
    <source>
        <dbReference type="HAMAP-Rule" id="MF_00316"/>
    </source>
</evidence>
<dbReference type="KEGG" id="gph:GEMMAAP_12055"/>
<feature type="binding site" evidence="8">
    <location>
        <position position="100"/>
    </location>
    <ligand>
        <name>Mg(2+)</name>
        <dbReference type="ChEBI" id="CHEBI:18420"/>
    </ligand>
</feature>
<comment type="catalytic activity">
    <reaction evidence="8">
        <text>Mo-molybdopterin + GTP + H(+) = Mo-molybdopterin guanine dinucleotide + diphosphate</text>
        <dbReference type="Rhea" id="RHEA:34243"/>
        <dbReference type="ChEBI" id="CHEBI:15378"/>
        <dbReference type="ChEBI" id="CHEBI:33019"/>
        <dbReference type="ChEBI" id="CHEBI:37565"/>
        <dbReference type="ChEBI" id="CHEBI:71302"/>
        <dbReference type="ChEBI" id="CHEBI:71310"/>
        <dbReference type="EC" id="2.7.7.77"/>
    </reaction>
</comment>
<feature type="binding site" evidence="8">
    <location>
        <begin position="12"/>
        <end position="14"/>
    </location>
    <ligand>
        <name>GTP</name>
        <dbReference type="ChEBI" id="CHEBI:37565"/>
    </ligand>
</feature>
<comment type="subcellular location">
    <subcellularLocation>
        <location evidence="8">Cytoplasm</location>
    </subcellularLocation>
</comment>
<dbReference type="eggNOG" id="COG0746">
    <property type="taxonomic scope" value="Bacteria"/>
</dbReference>
<dbReference type="InterPro" id="IPR013482">
    <property type="entry name" value="Molybde_CF_guanTrfase"/>
</dbReference>
<evidence type="ECO:0000256" key="7">
    <source>
        <dbReference type="ARBA" id="ARBA00023150"/>
    </source>
</evidence>
<keyword evidence="6 8" id="KW-0342">GTP-binding</keyword>
<comment type="similarity">
    <text evidence="8">Belongs to the MobA family.</text>
</comment>
<evidence type="ECO:0000259" key="9">
    <source>
        <dbReference type="Pfam" id="PF12804"/>
    </source>
</evidence>
<dbReference type="Pfam" id="PF12804">
    <property type="entry name" value="NTP_transf_3"/>
    <property type="match status" value="1"/>
</dbReference>
<organism evidence="10 11">
    <name type="scientific">Gemmatimonas phototrophica</name>
    <dbReference type="NCBI Taxonomy" id="1379270"/>
    <lineage>
        <taxon>Bacteria</taxon>
        <taxon>Pseudomonadati</taxon>
        <taxon>Gemmatimonadota</taxon>
        <taxon>Gemmatimonadia</taxon>
        <taxon>Gemmatimonadales</taxon>
        <taxon>Gemmatimonadaceae</taxon>
        <taxon>Gemmatimonas</taxon>
    </lineage>
</organism>
<comment type="domain">
    <text evidence="8">The N-terminal domain determines nucleotide recognition and specific binding, while the C-terminal domain determines the specific binding to the target protein.</text>
</comment>
<dbReference type="Gene3D" id="3.90.550.10">
    <property type="entry name" value="Spore Coat Polysaccharide Biosynthesis Protein SpsA, Chain A"/>
    <property type="match status" value="1"/>
</dbReference>
<dbReference type="SUPFAM" id="SSF53448">
    <property type="entry name" value="Nucleotide-diphospho-sugar transferases"/>
    <property type="match status" value="1"/>
</dbReference>
<proteinExistence type="inferred from homology"/>
<name>A0A143BJU0_9BACT</name>
<sequence>MILPHDITALILCGGEARRLGGVQKALLDLHGQPLVSWLLVALASHVGGIVISANDDLQHYAALGYPVVTDVRPGLGPLGGLQSALTQVSTPWVFVCPGDMPYMDGRVLDRLREQVGTSGAAYPFDGSREQYLCALVRADGLEKLTDYLATGRRSAYGFLEAIGAVQVNMPELRECFVNVNDPETLDSLRLGKKPTVTGTTA</sequence>
<dbReference type="InterPro" id="IPR029044">
    <property type="entry name" value="Nucleotide-diphossugar_trans"/>
</dbReference>
<dbReference type="EC" id="2.7.7.77" evidence="8"/>
<evidence type="ECO:0000313" key="11">
    <source>
        <dbReference type="Proteomes" id="UP000076404"/>
    </source>
</evidence>
<feature type="binding site" evidence="8">
    <location>
        <position position="100"/>
    </location>
    <ligand>
        <name>GTP</name>
        <dbReference type="ChEBI" id="CHEBI:37565"/>
    </ligand>
</feature>
<dbReference type="GO" id="GO:0046872">
    <property type="term" value="F:metal ion binding"/>
    <property type="evidence" value="ECO:0007669"/>
    <property type="project" value="UniProtKB-KW"/>
</dbReference>
<keyword evidence="2 8" id="KW-0808">Transferase</keyword>
<evidence type="ECO:0000256" key="2">
    <source>
        <dbReference type="ARBA" id="ARBA00022679"/>
    </source>
</evidence>
<evidence type="ECO:0000313" key="10">
    <source>
        <dbReference type="EMBL" id="AMW05337.1"/>
    </source>
</evidence>
<dbReference type="GO" id="GO:0006777">
    <property type="term" value="P:Mo-molybdopterin cofactor biosynthetic process"/>
    <property type="evidence" value="ECO:0007669"/>
    <property type="project" value="UniProtKB-KW"/>
</dbReference>
<feature type="binding site" evidence="8">
    <location>
        <position position="25"/>
    </location>
    <ligand>
        <name>GTP</name>
        <dbReference type="ChEBI" id="CHEBI:37565"/>
    </ligand>
</feature>
<keyword evidence="4 8" id="KW-0547">Nucleotide-binding</keyword>